<feature type="region of interest" description="Disordered" evidence="1">
    <location>
        <begin position="167"/>
        <end position="193"/>
    </location>
</feature>
<feature type="region of interest" description="Disordered" evidence="1">
    <location>
        <begin position="198"/>
        <end position="217"/>
    </location>
</feature>
<feature type="domain" description="Casein kinase substrate phosphoprotein PP28" evidence="2">
    <location>
        <begin position="102"/>
        <end position="178"/>
    </location>
</feature>
<reference evidence="5 6" key="1">
    <citation type="journal article" date="2019" name="Sci. Rep.">
        <title>Comparative genomics of chytrid fungi reveal insights into the obligate biotrophic and pathogenic lifestyle of Synchytrium endobioticum.</title>
        <authorList>
            <person name="van de Vossenberg B.T.L.H."/>
            <person name="Warris S."/>
            <person name="Nguyen H.D.T."/>
            <person name="van Gent-Pelzer M.P.E."/>
            <person name="Joly D.L."/>
            <person name="van de Geest H.C."/>
            <person name="Bonants P.J.M."/>
            <person name="Smith D.S."/>
            <person name="Levesque C.A."/>
            <person name="van der Lee T.A.J."/>
        </authorList>
    </citation>
    <scope>NUCLEOTIDE SEQUENCE [LARGE SCALE GENOMIC DNA]</scope>
    <source>
        <strain evidence="4 6">LEV6574</strain>
        <strain evidence="3 5">MB42</strain>
    </source>
</reference>
<evidence type="ECO:0000313" key="3">
    <source>
        <dbReference type="EMBL" id="TPX30978.1"/>
    </source>
</evidence>
<dbReference type="EMBL" id="QEAN01000641">
    <property type="protein sequence ID" value="TPX30978.1"/>
    <property type="molecule type" value="Genomic_DNA"/>
</dbReference>
<feature type="region of interest" description="Disordered" evidence="1">
    <location>
        <begin position="1"/>
        <end position="135"/>
    </location>
</feature>
<accession>A0A507CBA2</accession>
<dbReference type="AlphaFoldDB" id="A0A507CBA2"/>
<dbReference type="InterPro" id="IPR019380">
    <property type="entry name" value="Casein_kinase_sb_PP28"/>
</dbReference>
<feature type="compositionally biased region" description="Acidic residues" evidence="1">
    <location>
        <begin position="39"/>
        <end position="50"/>
    </location>
</feature>
<evidence type="ECO:0000259" key="2">
    <source>
        <dbReference type="Pfam" id="PF10252"/>
    </source>
</evidence>
<feature type="compositionally biased region" description="Polar residues" evidence="1">
    <location>
        <begin position="99"/>
        <end position="112"/>
    </location>
</feature>
<dbReference type="Pfam" id="PF10252">
    <property type="entry name" value="PP28"/>
    <property type="match status" value="1"/>
</dbReference>
<feature type="compositionally biased region" description="Basic and acidic residues" evidence="1">
    <location>
        <begin position="167"/>
        <end position="177"/>
    </location>
</feature>
<dbReference type="EMBL" id="QEAM01000665">
    <property type="protein sequence ID" value="TPX36892.1"/>
    <property type="molecule type" value="Genomic_DNA"/>
</dbReference>
<evidence type="ECO:0000313" key="4">
    <source>
        <dbReference type="EMBL" id="TPX36892.1"/>
    </source>
</evidence>
<dbReference type="OrthoDB" id="21120at2759"/>
<sequence length="217" mass="23655">MIARARKGKRNKTVRGGGRRFTRQGAEEDEFPIDRQDGSDQDDSNDESDDDKSRAPARTDDGGAESDDDAAPRQKSVRIKALQDEDSDDEGSPKAAGVETSNLNRQQKQNMKASELGKGEGRELTRREREQIEKERAQAAFWKAQIEGKTDQARGDLARLAIIKKQREEAQKKREETAAAAATTSVGKAASLNASKAAITKSLSGTSIPISSSKPKK</sequence>
<feature type="compositionally biased region" description="Basic and acidic residues" evidence="1">
    <location>
        <begin position="115"/>
        <end position="135"/>
    </location>
</feature>
<dbReference type="VEuPathDB" id="FungiDB:SeMB42_g07834"/>
<organism evidence="4 6">
    <name type="scientific">Synchytrium endobioticum</name>
    <dbReference type="NCBI Taxonomy" id="286115"/>
    <lineage>
        <taxon>Eukaryota</taxon>
        <taxon>Fungi</taxon>
        <taxon>Fungi incertae sedis</taxon>
        <taxon>Chytridiomycota</taxon>
        <taxon>Chytridiomycota incertae sedis</taxon>
        <taxon>Chytridiomycetes</taxon>
        <taxon>Synchytriales</taxon>
        <taxon>Synchytriaceae</taxon>
        <taxon>Synchytrium</taxon>
    </lineage>
</organism>
<dbReference type="PANTHER" id="PTHR22055">
    <property type="entry name" value="28 KDA HEAT- AND ACID-STABLE PHOSPHOPROTEIN PDGF-ASSOCIATED PROTEIN"/>
    <property type="match status" value="1"/>
</dbReference>
<protein>
    <recommendedName>
        <fullName evidence="2">Casein kinase substrate phosphoprotein PP28 domain-containing protein</fullName>
    </recommendedName>
</protein>
<feature type="compositionally biased region" description="Basic residues" evidence="1">
    <location>
        <begin position="1"/>
        <end position="22"/>
    </location>
</feature>
<comment type="caution">
    <text evidence="4">The sequence shown here is derived from an EMBL/GenBank/DDBJ whole genome shotgun (WGS) entry which is preliminary data.</text>
</comment>
<feature type="compositionally biased region" description="Low complexity" evidence="1">
    <location>
        <begin position="201"/>
        <end position="217"/>
    </location>
</feature>
<name>A0A507CBA2_9FUNG</name>
<dbReference type="InterPro" id="IPR039876">
    <property type="entry name" value="HAP28"/>
</dbReference>
<dbReference type="Proteomes" id="UP000320475">
    <property type="component" value="Unassembled WGS sequence"/>
</dbReference>
<dbReference type="Proteomes" id="UP000317494">
    <property type="component" value="Unassembled WGS sequence"/>
</dbReference>
<proteinExistence type="predicted"/>
<evidence type="ECO:0000313" key="5">
    <source>
        <dbReference type="Proteomes" id="UP000317494"/>
    </source>
</evidence>
<evidence type="ECO:0000313" key="6">
    <source>
        <dbReference type="Proteomes" id="UP000320475"/>
    </source>
</evidence>
<keyword evidence="5" id="KW-1185">Reference proteome</keyword>
<gene>
    <name evidence="4" type="ORF">SeLEV6574_g07959</name>
    <name evidence="3" type="ORF">SeMB42_g07834</name>
</gene>
<feature type="compositionally biased region" description="Basic and acidic residues" evidence="1">
    <location>
        <begin position="51"/>
        <end position="61"/>
    </location>
</feature>
<evidence type="ECO:0000256" key="1">
    <source>
        <dbReference type="SAM" id="MobiDB-lite"/>
    </source>
</evidence>